<dbReference type="CDD" id="cd10028">
    <property type="entry name" value="UDG-F2_TDG_MUG"/>
    <property type="match status" value="1"/>
</dbReference>
<organism evidence="5 6">
    <name type="scientific">Candida verbasci</name>
    <dbReference type="NCBI Taxonomy" id="1227364"/>
    <lineage>
        <taxon>Eukaryota</taxon>
        <taxon>Fungi</taxon>
        <taxon>Dikarya</taxon>
        <taxon>Ascomycota</taxon>
        <taxon>Saccharomycotina</taxon>
        <taxon>Pichiomycetes</taxon>
        <taxon>Debaryomycetaceae</taxon>
        <taxon>Candida/Lodderomyces clade</taxon>
        <taxon>Candida</taxon>
    </lineage>
</organism>
<dbReference type="SUPFAM" id="SSF52141">
    <property type="entry name" value="Uracil-DNA glycosylase-like"/>
    <property type="match status" value="1"/>
</dbReference>
<keyword evidence="6" id="KW-1185">Reference proteome</keyword>
<evidence type="ECO:0000313" key="6">
    <source>
        <dbReference type="Proteomes" id="UP001152885"/>
    </source>
</evidence>
<dbReference type="Gene3D" id="3.40.470.10">
    <property type="entry name" value="Uracil-DNA glycosylase-like domain"/>
    <property type="match status" value="1"/>
</dbReference>
<dbReference type="EMBL" id="CANTUO010000002">
    <property type="protein sequence ID" value="CAI5758166.1"/>
    <property type="molecule type" value="Genomic_DNA"/>
</dbReference>
<dbReference type="InterPro" id="IPR015637">
    <property type="entry name" value="MUG/TDG"/>
</dbReference>
<evidence type="ECO:0000256" key="3">
    <source>
        <dbReference type="ARBA" id="ARBA00023204"/>
    </source>
</evidence>
<dbReference type="GO" id="GO:0006285">
    <property type="term" value="P:base-excision repair, AP site formation"/>
    <property type="evidence" value="ECO:0007669"/>
    <property type="project" value="InterPro"/>
</dbReference>
<feature type="domain" description="Uracil-DNA glycosylase-like" evidence="4">
    <location>
        <begin position="60"/>
        <end position="252"/>
    </location>
</feature>
<dbReference type="InterPro" id="IPR005122">
    <property type="entry name" value="Uracil-DNA_glycosylase-like"/>
</dbReference>
<dbReference type="InterPro" id="IPR036895">
    <property type="entry name" value="Uracil-DNA_glycosylase-like_sf"/>
</dbReference>
<evidence type="ECO:0000313" key="5">
    <source>
        <dbReference type="EMBL" id="CAI5758166.1"/>
    </source>
</evidence>
<protein>
    <recommendedName>
        <fullName evidence="4">Uracil-DNA glycosylase-like domain-containing protein</fullName>
    </recommendedName>
</protein>
<dbReference type="AlphaFoldDB" id="A0A9W4TW57"/>
<dbReference type="PANTHER" id="PTHR12159:SF9">
    <property type="entry name" value="G_T MISMATCH-SPECIFIC THYMINE DNA GLYCOSYLASE"/>
    <property type="match status" value="1"/>
</dbReference>
<dbReference type="PANTHER" id="PTHR12159">
    <property type="entry name" value="G/T AND G/U MISMATCH-SPECIFIC DNA GLYCOSYLASE"/>
    <property type="match status" value="1"/>
</dbReference>
<sequence>MSLKSIIQSYKYTEDEDIKVEQLKTTKVTSPKKIKKTTKDVSPKKKVINYTQLQDLQPSLKPDLKLLFIGFNPGVESSLTQHHYAHHSNLFWKLFNQSQALSKVTNGEFSFKCTSELDFELIKYSIGFSDLCLRCTKQAHELTNDEKLENVPRLYTEIKDNNVKNVVIIGKGVWEMIVKYEMLNMGKKKFKLSKDNFVWGEVKTGADKEYNLIIENMYDKLSQGCKLFVFPSTSGLVASMNFQDKLKLWQDMVDKI</sequence>
<evidence type="ECO:0000259" key="4">
    <source>
        <dbReference type="Pfam" id="PF03167"/>
    </source>
</evidence>
<proteinExistence type="predicted"/>
<dbReference type="GO" id="GO:0008263">
    <property type="term" value="F:pyrimidine-specific mismatch base pair DNA N-glycosylase activity"/>
    <property type="evidence" value="ECO:0007669"/>
    <property type="project" value="TreeGrafter"/>
</dbReference>
<gene>
    <name evidence="5" type="ORF">CANVERA_P2679</name>
</gene>
<evidence type="ECO:0000256" key="2">
    <source>
        <dbReference type="ARBA" id="ARBA00022801"/>
    </source>
</evidence>
<dbReference type="Pfam" id="PF03167">
    <property type="entry name" value="UDG"/>
    <property type="match status" value="1"/>
</dbReference>
<accession>A0A9W4TW57</accession>
<dbReference type="OrthoDB" id="565731at2759"/>
<evidence type="ECO:0000256" key="1">
    <source>
        <dbReference type="ARBA" id="ARBA00022763"/>
    </source>
</evidence>
<name>A0A9W4TW57_9ASCO</name>
<keyword evidence="2" id="KW-0378">Hydrolase</keyword>
<dbReference type="GO" id="GO:0004844">
    <property type="term" value="F:uracil DNA N-glycosylase activity"/>
    <property type="evidence" value="ECO:0007669"/>
    <property type="project" value="TreeGrafter"/>
</dbReference>
<dbReference type="Proteomes" id="UP001152885">
    <property type="component" value="Unassembled WGS sequence"/>
</dbReference>
<keyword evidence="1" id="KW-0227">DNA damage</keyword>
<comment type="caution">
    <text evidence="5">The sequence shown here is derived from an EMBL/GenBank/DDBJ whole genome shotgun (WGS) entry which is preliminary data.</text>
</comment>
<keyword evidence="3" id="KW-0234">DNA repair</keyword>
<reference evidence="5" key="1">
    <citation type="submission" date="2022-12" db="EMBL/GenBank/DDBJ databases">
        <authorList>
            <person name="Brejova B."/>
        </authorList>
    </citation>
    <scope>NUCLEOTIDE SEQUENCE</scope>
</reference>